<comment type="caution">
    <text evidence="1">The sequence shown here is derived from an EMBL/GenBank/DDBJ whole genome shotgun (WGS) entry which is preliminary data.</text>
</comment>
<dbReference type="EMBL" id="QVQA01000173">
    <property type="protein sequence ID" value="KAF5094262.1"/>
    <property type="molecule type" value="Genomic_DNA"/>
</dbReference>
<gene>
    <name evidence="1" type="ORF">D0Z00_003629</name>
</gene>
<reference evidence="1 2" key="1">
    <citation type="journal article" date="2020" name="Front. Microbiol.">
        <title>Phenotypic and Genetic Characterization of the Cheese Ripening Yeast Geotrichum candidum.</title>
        <authorList>
            <person name="Perkins V."/>
            <person name="Vignola S."/>
            <person name="Lessard M.H."/>
            <person name="Plante P.L."/>
            <person name="Corbeil J."/>
            <person name="Dugat-Bony E."/>
            <person name="Frenette M."/>
            <person name="Labrie S."/>
        </authorList>
    </citation>
    <scope>NUCLEOTIDE SEQUENCE [LARGE SCALE GENOMIC DNA]</scope>
    <source>
        <strain evidence="1 2">LMA-1147</strain>
    </source>
</reference>
<proteinExistence type="predicted"/>
<sequence length="510" mass="57497">MTSTEEALTQKLSNMGLQQKFLADGSHSYEHYSLPASRVHSIETQESSTSTVNTSISVFPDSSSTSVHTTINFPEGEKDDPYSRKHRKEQHTIASRFKFTRNKSSSSSIPTLKSFSDHHHEVKSHGSMMELKRFFKKSGSSKKKNKSDSPTAVIRHSPDSPSSSSSSLKNMPFGEEGFKKYGKLGRVLGSGAGGSVRLMKRTSDGTTFAIKEFRPRHANESQREYSKKVTAEFCIGSTLHHPNVIETLDIIQDGGKFYEVMEYCPYDFFAIVMSGKMQKEEIFCAFKQIVNGVSYLHEMGLAHRDLKLDNCVVTNDGIVKIIDFGSATVFKYPFETEIVEARGVVGSDPYLAPEVLTLKTYDPQPTDLWSVAVIFCCMTLRRFPWKVPRASDTSFNLFATKPTKEEEHSYHHPPATPPPKDAPKLTIKGPWRLLRLLPHESRQIIGRMLEIDPNKRATLKEIWDNDWIKNTPVCTIHNGKVIRGGTHEHTFVAEEDAHLESYKNGDKNKK</sequence>
<dbReference type="Proteomes" id="UP000744676">
    <property type="component" value="Unassembled WGS sequence"/>
</dbReference>
<keyword evidence="2" id="KW-1185">Reference proteome</keyword>
<name>A0ACB6V0S1_9ASCO</name>
<organism evidence="1 2">
    <name type="scientific">Geotrichum galactomycetum</name>
    <dbReference type="NCBI Taxonomy" id="27317"/>
    <lineage>
        <taxon>Eukaryota</taxon>
        <taxon>Fungi</taxon>
        <taxon>Dikarya</taxon>
        <taxon>Ascomycota</taxon>
        <taxon>Saccharomycotina</taxon>
        <taxon>Dipodascomycetes</taxon>
        <taxon>Dipodascales</taxon>
        <taxon>Dipodascaceae</taxon>
        <taxon>Geotrichum</taxon>
    </lineage>
</organism>
<protein>
    <submittedName>
        <fullName evidence="1">Uncharacterized protein</fullName>
    </submittedName>
</protein>
<evidence type="ECO:0000313" key="1">
    <source>
        <dbReference type="EMBL" id="KAF5094262.1"/>
    </source>
</evidence>
<evidence type="ECO:0000313" key="2">
    <source>
        <dbReference type="Proteomes" id="UP000744676"/>
    </source>
</evidence>
<accession>A0ACB6V0S1</accession>